<proteinExistence type="predicted"/>
<feature type="domain" description="Fibronectin type-III" evidence="4">
    <location>
        <begin position="21"/>
        <end position="97"/>
    </location>
</feature>
<evidence type="ECO:0000313" key="6">
    <source>
        <dbReference type="Proteomes" id="UP001346869"/>
    </source>
</evidence>
<dbReference type="InterPro" id="IPR036116">
    <property type="entry name" value="FN3_sf"/>
</dbReference>
<sequence length="506" mass="55745">MNCLPLVLYLVSLLDSVISTLPAPCNLSMESVNLCHVLSWVPGPGTPQRTQYKIIKRVGKKQTKNTQYSNTTSIKLKLHKFKEYELTVQASYNQTLSEESKPYIFNPITQTKIGPPIFSLLGCGNCLKINISLTIPDKIHKIYNPTFKVSWWKPGEEARWTIATPSKNYTLTNLQNGTEYCVKVLTEINVNSNTEPSTVKCIFTSIVEPSKDPVILGTVAALLIVAVIVLMTSMFGLYYTGFICRPNATLPKPLIKALSHGYILTLDRIIPDNISISERRKKPRKHNSAMTLQPATRGADSSEEDEDEEGNMYLDGGAELSSGESSCKNSVDASGNSKVSASGRSGTLMGKMHVLHTVMEIEAPHGGLDGDEPKAEGSEISFISDGPIAGEVEEEQVCEVSGNINLFSVTLAALAAWEEHDTRDSLTDLLKRSDLVPLLHTHTHTESDDQTAVALLLPTEEDMTESTCADTFSGCVNNCDDEMQHEETTEEEDDEEEDEFSAYMKH</sequence>
<keyword evidence="3" id="KW-0732">Signal</keyword>
<dbReference type="Proteomes" id="UP001346869">
    <property type="component" value="Unassembled WGS sequence"/>
</dbReference>
<organism evidence="5 6">
    <name type="scientific">Eleginops maclovinus</name>
    <name type="common">Patagonian blennie</name>
    <name type="synonym">Eleginus maclovinus</name>
    <dbReference type="NCBI Taxonomy" id="56733"/>
    <lineage>
        <taxon>Eukaryota</taxon>
        <taxon>Metazoa</taxon>
        <taxon>Chordata</taxon>
        <taxon>Craniata</taxon>
        <taxon>Vertebrata</taxon>
        <taxon>Euteleostomi</taxon>
        <taxon>Actinopterygii</taxon>
        <taxon>Neopterygii</taxon>
        <taxon>Teleostei</taxon>
        <taxon>Neoteleostei</taxon>
        <taxon>Acanthomorphata</taxon>
        <taxon>Eupercaria</taxon>
        <taxon>Perciformes</taxon>
        <taxon>Notothenioidei</taxon>
        <taxon>Eleginopidae</taxon>
        <taxon>Eleginops</taxon>
    </lineage>
</organism>
<dbReference type="InterPro" id="IPR015373">
    <property type="entry name" value="Interferon/interleukin_rcp_dom"/>
</dbReference>
<evidence type="ECO:0000313" key="5">
    <source>
        <dbReference type="EMBL" id="KAK5861503.1"/>
    </source>
</evidence>
<dbReference type="InterPro" id="IPR003961">
    <property type="entry name" value="FN3_dom"/>
</dbReference>
<feature type="domain" description="Fibronectin type-III" evidence="4">
    <location>
        <begin position="132"/>
        <end position="194"/>
    </location>
</feature>
<evidence type="ECO:0000256" key="3">
    <source>
        <dbReference type="SAM" id="SignalP"/>
    </source>
</evidence>
<dbReference type="SMART" id="SM00060">
    <property type="entry name" value="FN3"/>
    <property type="match status" value="2"/>
</dbReference>
<dbReference type="SUPFAM" id="SSF49265">
    <property type="entry name" value="Fibronectin type III"/>
    <property type="match status" value="2"/>
</dbReference>
<gene>
    <name evidence="5" type="ORF">PBY51_022894</name>
</gene>
<protein>
    <recommendedName>
        <fullName evidence="4">Fibronectin type-III domain-containing protein</fullName>
    </recommendedName>
</protein>
<reference evidence="5 6" key="1">
    <citation type="journal article" date="2023" name="Genes (Basel)">
        <title>Chromosome-Level Genome Assembly and Circadian Gene Repertoire of the Patagonia Blennie Eleginops maclovinus-The Closest Ancestral Proxy of Antarctic Cryonotothenioids.</title>
        <authorList>
            <person name="Cheng C.C."/>
            <person name="Rivera-Colon A.G."/>
            <person name="Minhas B.F."/>
            <person name="Wilson L."/>
            <person name="Rayamajhi N."/>
            <person name="Vargas-Chacoff L."/>
            <person name="Catchen J.M."/>
        </authorList>
    </citation>
    <scope>NUCLEOTIDE SEQUENCE [LARGE SCALE GENOMIC DNA]</scope>
    <source>
        <strain evidence="5">JMC-PN-2008</strain>
    </source>
</reference>
<feature type="region of interest" description="Disordered" evidence="1">
    <location>
        <begin position="280"/>
        <end position="345"/>
    </location>
</feature>
<dbReference type="GO" id="GO:0004896">
    <property type="term" value="F:cytokine receptor activity"/>
    <property type="evidence" value="ECO:0007669"/>
    <property type="project" value="TreeGrafter"/>
</dbReference>
<evidence type="ECO:0000256" key="1">
    <source>
        <dbReference type="SAM" id="MobiDB-lite"/>
    </source>
</evidence>
<feature type="compositionally biased region" description="Polar residues" evidence="1">
    <location>
        <begin position="322"/>
        <end position="345"/>
    </location>
</feature>
<feature type="transmembrane region" description="Helical" evidence="2">
    <location>
        <begin position="214"/>
        <end position="239"/>
    </location>
</feature>
<dbReference type="PANTHER" id="PTHR20859">
    <property type="entry name" value="INTERFERON/INTERLEUKIN RECEPTOR"/>
    <property type="match status" value="1"/>
</dbReference>
<evidence type="ECO:0000256" key="2">
    <source>
        <dbReference type="SAM" id="Phobius"/>
    </source>
</evidence>
<dbReference type="InterPro" id="IPR050650">
    <property type="entry name" value="Type-II_Cytokine-TF_Rcpt"/>
</dbReference>
<dbReference type="InterPro" id="IPR013783">
    <property type="entry name" value="Ig-like_fold"/>
</dbReference>
<feature type="signal peptide" evidence="3">
    <location>
        <begin position="1"/>
        <end position="19"/>
    </location>
</feature>
<keyword evidence="2" id="KW-0812">Transmembrane</keyword>
<dbReference type="GO" id="GO:0005886">
    <property type="term" value="C:plasma membrane"/>
    <property type="evidence" value="ECO:0007669"/>
    <property type="project" value="TreeGrafter"/>
</dbReference>
<keyword evidence="2" id="KW-1133">Transmembrane helix</keyword>
<reference evidence="5 6" key="2">
    <citation type="journal article" date="2023" name="Mol. Biol. Evol.">
        <title>Genomics of Secondarily Temperate Adaptation in the Only Non-Antarctic Icefish.</title>
        <authorList>
            <person name="Rivera-Colon A.G."/>
            <person name="Rayamajhi N."/>
            <person name="Minhas B.F."/>
            <person name="Madrigal G."/>
            <person name="Bilyk K.T."/>
            <person name="Yoon V."/>
            <person name="Hune M."/>
            <person name="Gregory S."/>
            <person name="Cheng C.H.C."/>
            <person name="Catchen J.M."/>
        </authorList>
    </citation>
    <scope>NUCLEOTIDE SEQUENCE [LARGE SCALE GENOMIC DNA]</scope>
    <source>
        <strain evidence="5">JMC-PN-2008</strain>
    </source>
</reference>
<dbReference type="EMBL" id="JAUZQC010000013">
    <property type="protein sequence ID" value="KAK5861503.1"/>
    <property type="molecule type" value="Genomic_DNA"/>
</dbReference>
<feature type="chain" id="PRO_5042887256" description="Fibronectin type-III domain-containing protein" evidence="3">
    <location>
        <begin position="20"/>
        <end position="506"/>
    </location>
</feature>
<accession>A0AAN8ANM0</accession>
<feature type="compositionally biased region" description="Acidic residues" evidence="1">
    <location>
        <begin position="483"/>
        <end position="500"/>
    </location>
</feature>
<dbReference type="Pfam" id="PF09294">
    <property type="entry name" value="Interfer-bind"/>
    <property type="match status" value="1"/>
</dbReference>
<dbReference type="AlphaFoldDB" id="A0AAN8ANM0"/>
<keyword evidence="2" id="KW-0472">Membrane</keyword>
<dbReference type="CDD" id="cd00063">
    <property type="entry name" value="FN3"/>
    <property type="match status" value="2"/>
</dbReference>
<feature type="compositionally biased region" description="Acidic residues" evidence="1">
    <location>
        <begin position="301"/>
        <end position="310"/>
    </location>
</feature>
<evidence type="ECO:0000259" key="4">
    <source>
        <dbReference type="SMART" id="SM00060"/>
    </source>
</evidence>
<name>A0AAN8ANM0_ELEMC</name>
<comment type="caution">
    <text evidence="5">The sequence shown here is derived from an EMBL/GenBank/DDBJ whole genome shotgun (WGS) entry which is preliminary data.</text>
</comment>
<dbReference type="Pfam" id="PF01108">
    <property type="entry name" value="Tissue_fac"/>
    <property type="match status" value="1"/>
</dbReference>
<dbReference type="Gene3D" id="2.60.40.10">
    <property type="entry name" value="Immunoglobulins"/>
    <property type="match status" value="1"/>
</dbReference>
<feature type="region of interest" description="Disordered" evidence="1">
    <location>
        <begin position="483"/>
        <end position="506"/>
    </location>
</feature>
<keyword evidence="6" id="KW-1185">Reference proteome</keyword>
<dbReference type="PANTHER" id="PTHR20859:SF84">
    <property type="entry name" value="INTERFERON ALPHA_BETA RECEPTOR 2"/>
    <property type="match status" value="1"/>
</dbReference>